<reference evidence="2" key="1">
    <citation type="submission" date="2020-03" db="EMBL/GenBank/DDBJ databases">
        <title>A high-quality chromosome-level genome assembly of a woody plant with both climbing and erect habits, Rhamnella rubrinervis.</title>
        <authorList>
            <person name="Lu Z."/>
            <person name="Yang Y."/>
            <person name="Zhu X."/>
            <person name="Sun Y."/>
        </authorList>
    </citation>
    <scope>NUCLEOTIDE SEQUENCE</scope>
    <source>
        <strain evidence="2">BYM</strain>
        <tissue evidence="2">Leaf</tissue>
    </source>
</reference>
<organism evidence="2 3">
    <name type="scientific">Rhamnella rubrinervis</name>
    <dbReference type="NCBI Taxonomy" id="2594499"/>
    <lineage>
        <taxon>Eukaryota</taxon>
        <taxon>Viridiplantae</taxon>
        <taxon>Streptophyta</taxon>
        <taxon>Embryophyta</taxon>
        <taxon>Tracheophyta</taxon>
        <taxon>Spermatophyta</taxon>
        <taxon>Magnoliopsida</taxon>
        <taxon>eudicotyledons</taxon>
        <taxon>Gunneridae</taxon>
        <taxon>Pentapetalae</taxon>
        <taxon>rosids</taxon>
        <taxon>fabids</taxon>
        <taxon>Rosales</taxon>
        <taxon>Rhamnaceae</taxon>
        <taxon>rhamnoid group</taxon>
        <taxon>Rhamneae</taxon>
        <taxon>Rhamnella</taxon>
    </lineage>
</organism>
<proteinExistence type="predicted"/>
<dbReference type="Proteomes" id="UP000796880">
    <property type="component" value="Unassembled WGS sequence"/>
</dbReference>
<accession>A0A8K0H0L5</accession>
<evidence type="ECO:0000313" key="3">
    <source>
        <dbReference type="Proteomes" id="UP000796880"/>
    </source>
</evidence>
<protein>
    <submittedName>
        <fullName evidence="2">Uncharacterized protein</fullName>
    </submittedName>
</protein>
<evidence type="ECO:0000313" key="2">
    <source>
        <dbReference type="EMBL" id="KAF3443445.1"/>
    </source>
</evidence>
<name>A0A8K0H0L5_9ROSA</name>
<dbReference type="AlphaFoldDB" id="A0A8K0H0L5"/>
<dbReference type="EMBL" id="VOIH02000006">
    <property type="protein sequence ID" value="KAF3443445.1"/>
    <property type="molecule type" value="Genomic_DNA"/>
</dbReference>
<feature type="region of interest" description="Disordered" evidence="1">
    <location>
        <begin position="105"/>
        <end position="132"/>
    </location>
</feature>
<feature type="compositionally biased region" description="Basic residues" evidence="1">
    <location>
        <begin position="122"/>
        <end position="132"/>
    </location>
</feature>
<evidence type="ECO:0000256" key="1">
    <source>
        <dbReference type="SAM" id="MobiDB-lite"/>
    </source>
</evidence>
<keyword evidence="3" id="KW-1185">Reference proteome</keyword>
<gene>
    <name evidence="2" type="ORF">FNV43_RR13127</name>
</gene>
<sequence>MLPFPTVRGAPSSMEEGASYGKGIKALLAREKTQLGKCFPSVDCGGDQLCYLRLWRRELLQTGERIFAAGTCMGKSEDTSSAIVTLDLWRRKLFRREKGICRSAMRMRKKASSLARKQTPKEKRKKKQIDKS</sequence>
<comment type="caution">
    <text evidence="2">The sequence shown here is derived from an EMBL/GenBank/DDBJ whole genome shotgun (WGS) entry which is preliminary data.</text>
</comment>